<evidence type="ECO:0000313" key="3">
    <source>
        <dbReference type="EnsemblProtists" id="EKX48110"/>
    </source>
</evidence>
<feature type="region of interest" description="Disordered" evidence="1">
    <location>
        <begin position="117"/>
        <end position="153"/>
    </location>
</feature>
<dbReference type="AlphaFoldDB" id="L1JJ38"/>
<dbReference type="EnsemblProtists" id="EKX48110">
    <property type="protein sequence ID" value="EKX48110"/>
    <property type="gene ID" value="GUITHDRAFT_106187"/>
</dbReference>
<dbReference type="Proteomes" id="UP000011087">
    <property type="component" value="Unassembled WGS sequence"/>
</dbReference>
<dbReference type="RefSeq" id="XP_005835090.1">
    <property type="nucleotide sequence ID" value="XM_005835033.1"/>
</dbReference>
<reference evidence="4" key="2">
    <citation type="submission" date="2012-11" db="EMBL/GenBank/DDBJ databases">
        <authorList>
            <person name="Kuo A."/>
            <person name="Curtis B.A."/>
            <person name="Tanifuji G."/>
            <person name="Burki F."/>
            <person name="Gruber A."/>
            <person name="Irimia M."/>
            <person name="Maruyama S."/>
            <person name="Arias M.C."/>
            <person name="Ball S.G."/>
            <person name="Gile G.H."/>
            <person name="Hirakawa Y."/>
            <person name="Hopkins J.F."/>
            <person name="Rensing S.A."/>
            <person name="Schmutz J."/>
            <person name="Symeonidi A."/>
            <person name="Elias M."/>
            <person name="Eveleigh R.J."/>
            <person name="Herman E.K."/>
            <person name="Klute M.J."/>
            <person name="Nakayama T."/>
            <person name="Obornik M."/>
            <person name="Reyes-Prieto A."/>
            <person name="Armbrust E.V."/>
            <person name="Aves S.J."/>
            <person name="Beiko R.G."/>
            <person name="Coutinho P."/>
            <person name="Dacks J.B."/>
            <person name="Durnford D.G."/>
            <person name="Fast N.M."/>
            <person name="Green B.R."/>
            <person name="Grisdale C."/>
            <person name="Hempe F."/>
            <person name="Henrissat B."/>
            <person name="Hoppner M.P."/>
            <person name="Ishida K.-I."/>
            <person name="Kim E."/>
            <person name="Koreny L."/>
            <person name="Kroth P.G."/>
            <person name="Liu Y."/>
            <person name="Malik S.-B."/>
            <person name="Maier U.G."/>
            <person name="McRose D."/>
            <person name="Mock T."/>
            <person name="Neilson J.A."/>
            <person name="Onodera N.T."/>
            <person name="Poole A.M."/>
            <person name="Pritham E.J."/>
            <person name="Richards T.A."/>
            <person name="Rocap G."/>
            <person name="Roy S.W."/>
            <person name="Sarai C."/>
            <person name="Schaack S."/>
            <person name="Shirato S."/>
            <person name="Slamovits C.H."/>
            <person name="Spencer D.F."/>
            <person name="Suzuki S."/>
            <person name="Worden A.Z."/>
            <person name="Zauner S."/>
            <person name="Barry K."/>
            <person name="Bell C."/>
            <person name="Bharti A.K."/>
            <person name="Crow J.A."/>
            <person name="Grimwood J."/>
            <person name="Kramer R."/>
            <person name="Lindquist E."/>
            <person name="Lucas S."/>
            <person name="Salamov A."/>
            <person name="McFadden G.I."/>
            <person name="Lane C.E."/>
            <person name="Keeling P.J."/>
            <person name="Gray M.W."/>
            <person name="Grigoriev I.V."/>
            <person name="Archibald J.M."/>
        </authorList>
    </citation>
    <scope>NUCLEOTIDE SEQUENCE</scope>
    <source>
        <strain evidence="4">CCMP2712</strain>
    </source>
</reference>
<proteinExistence type="predicted"/>
<feature type="compositionally biased region" description="Low complexity" evidence="1">
    <location>
        <begin position="121"/>
        <end position="143"/>
    </location>
</feature>
<dbReference type="HOGENOM" id="CLU_691599_0_0_1"/>
<reference evidence="2 4" key="1">
    <citation type="journal article" date="2012" name="Nature">
        <title>Algal genomes reveal evolutionary mosaicism and the fate of nucleomorphs.</title>
        <authorList>
            <consortium name="DOE Joint Genome Institute"/>
            <person name="Curtis B.A."/>
            <person name="Tanifuji G."/>
            <person name="Burki F."/>
            <person name="Gruber A."/>
            <person name="Irimia M."/>
            <person name="Maruyama S."/>
            <person name="Arias M.C."/>
            <person name="Ball S.G."/>
            <person name="Gile G.H."/>
            <person name="Hirakawa Y."/>
            <person name="Hopkins J.F."/>
            <person name="Kuo A."/>
            <person name="Rensing S.A."/>
            <person name="Schmutz J."/>
            <person name="Symeonidi A."/>
            <person name="Elias M."/>
            <person name="Eveleigh R.J."/>
            <person name="Herman E.K."/>
            <person name="Klute M.J."/>
            <person name="Nakayama T."/>
            <person name="Obornik M."/>
            <person name="Reyes-Prieto A."/>
            <person name="Armbrust E.V."/>
            <person name="Aves S.J."/>
            <person name="Beiko R.G."/>
            <person name="Coutinho P."/>
            <person name="Dacks J.B."/>
            <person name="Durnford D.G."/>
            <person name="Fast N.M."/>
            <person name="Green B.R."/>
            <person name="Grisdale C.J."/>
            <person name="Hempel F."/>
            <person name="Henrissat B."/>
            <person name="Hoppner M.P."/>
            <person name="Ishida K."/>
            <person name="Kim E."/>
            <person name="Koreny L."/>
            <person name="Kroth P.G."/>
            <person name="Liu Y."/>
            <person name="Malik S.B."/>
            <person name="Maier U.G."/>
            <person name="McRose D."/>
            <person name="Mock T."/>
            <person name="Neilson J.A."/>
            <person name="Onodera N.T."/>
            <person name="Poole A.M."/>
            <person name="Pritham E.J."/>
            <person name="Richards T.A."/>
            <person name="Rocap G."/>
            <person name="Roy S.W."/>
            <person name="Sarai C."/>
            <person name="Schaack S."/>
            <person name="Shirato S."/>
            <person name="Slamovits C.H."/>
            <person name="Spencer D.F."/>
            <person name="Suzuki S."/>
            <person name="Worden A.Z."/>
            <person name="Zauner S."/>
            <person name="Barry K."/>
            <person name="Bell C."/>
            <person name="Bharti A.K."/>
            <person name="Crow J.A."/>
            <person name="Grimwood J."/>
            <person name="Kramer R."/>
            <person name="Lindquist E."/>
            <person name="Lucas S."/>
            <person name="Salamov A."/>
            <person name="McFadden G.I."/>
            <person name="Lane C.E."/>
            <person name="Keeling P.J."/>
            <person name="Gray M.W."/>
            <person name="Grigoriev I.V."/>
            <person name="Archibald J.M."/>
        </authorList>
    </citation>
    <scope>NUCLEOTIDE SEQUENCE</scope>
    <source>
        <strain evidence="2 4">CCMP2712</strain>
    </source>
</reference>
<dbReference type="KEGG" id="gtt:GUITHDRAFT_106187"/>
<organism evidence="2">
    <name type="scientific">Guillardia theta (strain CCMP2712)</name>
    <name type="common">Cryptophyte</name>
    <dbReference type="NCBI Taxonomy" id="905079"/>
    <lineage>
        <taxon>Eukaryota</taxon>
        <taxon>Cryptophyceae</taxon>
        <taxon>Pyrenomonadales</taxon>
        <taxon>Geminigeraceae</taxon>
        <taxon>Guillardia</taxon>
    </lineage>
</organism>
<dbReference type="GeneID" id="17304781"/>
<keyword evidence="4" id="KW-1185">Reference proteome</keyword>
<protein>
    <submittedName>
        <fullName evidence="2 3">Uncharacterized protein</fullName>
    </submittedName>
</protein>
<name>L1JJ38_GUITC</name>
<accession>L1JJ38</accession>
<sequence>MSETGIGQNSYSSFIGSQNQVHGYSMPSSRRKVSARCASLLGTTLKRRIQRTERELIPQVFRFEDPFSSSPQLLINRLPTTYTESNQDILESFVYPESMDSQDQYLANYSPTYYDNGVVTSPSDGSKPSSPSSVGSYDSVPSPQAVSRKELNRSRKNAAGVSWWQDMVEAQSGFPVAERNCKKSRNLPSVARNDPAPSDTFAVEGLSPDMDSQGILLHGVKSGIPVAAKLLESYKRRQLILKNLLSKHPDTSAIWTKEEIEEFDGAVPTYEFNNLAFPSQFELEKMSATTRDLWKCFIEQHSKLRSVESLSSEKEATTNTVVERSPCDVQNEVIDSGKNFEAIKDVNAATSVDESNNFAWSSEPVDSQFISETNPVFEDEDLSLLWECNNVNDPALAGM</sequence>
<evidence type="ECO:0000313" key="2">
    <source>
        <dbReference type="EMBL" id="EKX48110.1"/>
    </source>
</evidence>
<dbReference type="EMBL" id="JH992987">
    <property type="protein sequence ID" value="EKX48110.1"/>
    <property type="molecule type" value="Genomic_DNA"/>
</dbReference>
<reference evidence="3" key="3">
    <citation type="submission" date="2016-03" db="UniProtKB">
        <authorList>
            <consortium name="EnsemblProtists"/>
        </authorList>
    </citation>
    <scope>IDENTIFICATION</scope>
</reference>
<evidence type="ECO:0000256" key="1">
    <source>
        <dbReference type="SAM" id="MobiDB-lite"/>
    </source>
</evidence>
<gene>
    <name evidence="2" type="ORF">GUITHDRAFT_106187</name>
</gene>
<evidence type="ECO:0000313" key="4">
    <source>
        <dbReference type="Proteomes" id="UP000011087"/>
    </source>
</evidence>
<dbReference type="PaxDb" id="55529-EKX48110"/>